<dbReference type="PANTHER" id="PTHR11136:SF0">
    <property type="entry name" value="DIHYDROFOLATE SYNTHETASE-RELATED"/>
    <property type="match status" value="1"/>
</dbReference>
<comment type="catalytic activity">
    <reaction evidence="9">
        <text>(6S)-5,6,7,8-tetrahydrofolyl-(gamma-L-Glu)(n) + L-glutamate + ATP = (6S)-5,6,7,8-tetrahydrofolyl-(gamma-L-Glu)(n+1) + ADP + phosphate + H(+)</text>
        <dbReference type="Rhea" id="RHEA:10580"/>
        <dbReference type="Rhea" id="RHEA-COMP:14738"/>
        <dbReference type="Rhea" id="RHEA-COMP:14740"/>
        <dbReference type="ChEBI" id="CHEBI:15378"/>
        <dbReference type="ChEBI" id="CHEBI:29985"/>
        <dbReference type="ChEBI" id="CHEBI:30616"/>
        <dbReference type="ChEBI" id="CHEBI:43474"/>
        <dbReference type="ChEBI" id="CHEBI:141005"/>
        <dbReference type="ChEBI" id="CHEBI:456216"/>
        <dbReference type="EC" id="6.3.2.17"/>
    </reaction>
</comment>
<protein>
    <recommendedName>
        <fullName evidence="2">tetrahydrofolate synthase</fullName>
        <ecNumber evidence="2">6.3.2.17</ecNumber>
    </recommendedName>
    <alternativeName>
        <fullName evidence="8">Tetrahydrofolylpolyglutamate synthase</fullName>
    </alternativeName>
</protein>
<keyword evidence="4" id="KW-0479">Metal-binding</keyword>
<dbReference type="RefSeq" id="WP_301138834.1">
    <property type="nucleotide sequence ID" value="NZ_JAUHTQ010000010.1"/>
</dbReference>
<name>A0ABT8GTH9_9BACL</name>
<keyword evidence="5 10" id="KW-0547">Nucleotide-binding</keyword>
<dbReference type="SUPFAM" id="SSF53623">
    <property type="entry name" value="MurD-like peptide ligases, catalytic domain"/>
    <property type="match status" value="1"/>
</dbReference>
<reference evidence="13" key="1">
    <citation type="submission" date="2023-07" db="EMBL/GenBank/DDBJ databases">
        <title>Ureibacillus sp. isolated from freshwater well.</title>
        <authorList>
            <person name="Kirdat K."/>
            <person name="Bhatt A."/>
            <person name="Teware R."/>
            <person name="Bhavsar Y."/>
            <person name="Yadav A."/>
        </authorList>
    </citation>
    <scope>NUCLEOTIDE SEQUENCE</scope>
    <source>
        <strain evidence="13">BA0131</strain>
    </source>
</reference>
<evidence type="ECO:0000256" key="2">
    <source>
        <dbReference type="ARBA" id="ARBA00013025"/>
    </source>
</evidence>
<dbReference type="PANTHER" id="PTHR11136">
    <property type="entry name" value="FOLYLPOLYGLUTAMATE SYNTHASE-RELATED"/>
    <property type="match status" value="1"/>
</dbReference>
<keyword evidence="3 10" id="KW-0436">Ligase</keyword>
<dbReference type="PROSITE" id="PS01012">
    <property type="entry name" value="FOLYLPOLYGLU_SYNT_2"/>
    <property type="match status" value="1"/>
</dbReference>
<dbReference type="InterPro" id="IPR036565">
    <property type="entry name" value="Mur-like_cat_sf"/>
</dbReference>
<organism evidence="13 14">
    <name type="scientific">Ureibacillus aquaedulcis</name>
    <dbReference type="NCBI Taxonomy" id="3058421"/>
    <lineage>
        <taxon>Bacteria</taxon>
        <taxon>Bacillati</taxon>
        <taxon>Bacillota</taxon>
        <taxon>Bacilli</taxon>
        <taxon>Bacillales</taxon>
        <taxon>Caryophanaceae</taxon>
        <taxon>Ureibacillus</taxon>
    </lineage>
</organism>
<evidence type="ECO:0000256" key="6">
    <source>
        <dbReference type="ARBA" id="ARBA00022840"/>
    </source>
</evidence>
<keyword evidence="14" id="KW-1185">Reference proteome</keyword>
<accession>A0ABT8GTH9</accession>
<dbReference type="InterPro" id="IPR036615">
    <property type="entry name" value="Mur_ligase_C_dom_sf"/>
</dbReference>
<dbReference type="InterPro" id="IPR001645">
    <property type="entry name" value="Folylpolyglutamate_synth"/>
</dbReference>
<evidence type="ECO:0000256" key="5">
    <source>
        <dbReference type="ARBA" id="ARBA00022741"/>
    </source>
</evidence>
<dbReference type="Pfam" id="PF08245">
    <property type="entry name" value="Mur_ligase_M"/>
    <property type="match status" value="1"/>
</dbReference>
<dbReference type="Gene3D" id="3.90.190.20">
    <property type="entry name" value="Mur ligase, C-terminal domain"/>
    <property type="match status" value="1"/>
</dbReference>
<gene>
    <name evidence="13" type="ORF">QYB95_13355</name>
</gene>
<dbReference type="SUPFAM" id="SSF53244">
    <property type="entry name" value="MurD-like peptide ligases, peptide-binding domain"/>
    <property type="match status" value="1"/>
</dbReference>
<dbReference type="Pfam" id="PF02875">
    <property type="entry name" value="Mur_ligase_C"/>
    <property type="match status" value="1"/>
</dbReference>
<evidence type="ECO:0000313" key="13">
    <source>
        <dbReference type="EMBL" id="MDN4494534.1"/>
    </source>
</evidence>
<dbReference type="NCBIfam" id="TIGR01499">
    <property type="entry name" value="folC"/>
    <property type="match status" value="1"/>
</dbReference>
<evidence type="ECO:0000256" key="1">
    <source>
        <dbReference type="ARBA" id="ARBA00008276"/>
    </source>
</evidence>
<dbReference type="PIRSF" id="PIRSF001563">
    <property type="entry name" value="Folylpolyglu_synth"/>
    <property type="match status" value="1"/>
</dbReference>
<dbReference type="InterPro" id="IPR013221">
    <property type="entry name" value="Mur_ligase_cen"/>
</dbReference>
<dbReference type="InterPro" id="IPR004101">
    <property type="entry name" value="Mur_ligase_C"/>
</dbReference>
<proteinExistence type="inferred from homology"/>
<feature type="domain" description="Mur ligase central" evidence="12">
    <location>
        <begin position="48"/>
        <end position="270"/>
    </location>
</feature>
<evidence type="ECO:0000256" key="10">
    <source>
        <dbReference type="PIRNR" id="PIRNR001563"/>
    </source>
</evidence>
<evidence type="ECO:0000259" key="11">
    <source>
        <dbReference type="Pfam" id="PF02875"/>
    </source>
</evidence>
<keyword evidence="6 10" id="KW-0067">ATP-binding</keyword>
<evidence type="ECO:0000313" key="14">
    <source>
        <dbReference type="Proteomes" id="UP001172743"/>
    </source>
</evidence>
<evidence type="ECO:0000256" key="9">
    <source>
        <dbReference type="ARBA" id="ARBA00047493"/>
    </source>
</evidence>
<comment type="similarity">
    <text evidence="1 10">Belongs to the folylpolyglutamate synthase family.</text>
</comment>
<dbReference type="EC" id="6.3.2.17" evidence="2"/>
<evidence type="ECO:0000256" key="8">
    <source>
        <dbReference type="ARBA" id="ARBA00030592"/>
    </source>
</evidence>
<comment type="caution">
    <text evidence="13">The sequence shown here is derived from an EMBL/GenBank/DDBJ whole genome shotgun (WGS) entry which is preliminary data.</text>
</comment>
<evidence type="ECO:0000256" key="4">
    <source>
        <dbReference type="ARBA" id="ARBA00022723"/>
    </source>
</evidence>
<dbReference type="Gene3D" id="3.40.1190.10">
    <property type="entry name" value="Mur-like, catalytic domain"/>
    <property type="match status" value="1"/>
</dbReference>
<sequence length="432" mass="48534">MFHSIEECTDFIFKLRASTYKGKPLEAVRKILFELGNPHEKVKFIHFAGSNGKGSTLNATREILMEHGLRVGAFISPHLERVNERITINREQIKDGDFLHYANMVDSIIRKKLDCQYPSFFEIITVIACLHFANEPIDVALMETGIGGRIDSTNVITPEVSVITTISLEHTEILGDTIEKIAFEKAGIVKTGKPVVVGAKQIEAREVIKEKAAQNLSDCFCLDEEIIIKNATKGYPQVFDFSFGNYEINNIPLAMQGDHQVNNAALAVTASLLFDRAITETTIREALKKARWEGRFERLSEQIIIDGAHNSEGTEALIQTLKEAFPTKKYRFVYAALQDKDHEASIAMMDLVASSMGFTEIELPRAAKAAVLAAKSNHPKIRISDNWKRFIQEELKSLKEDELLIITGSLYFIADVRKFLIEKVEQNDTEIG</sequence>
<evidence type="ECO:0000256" key="3">
    <source>
        <dbReference type="ARBA" id="ARBA00022598"/>
    </source>
</evidence>
<dbReference type="GO" id="GO:0016874">
    <property type="term" value="F:ligase activity"/>
    <property type="evidence" value="ECO:0007669"/>
    <property type="project" value="UniProtKB-KW"/>
</dbReference>
<keyword evidence="7" id="KW-0460">Magnesium</keyword>
<dbReference type="InterPro" id="IPR018109">
    <property type="entry name" value="Folylpolyglutamate_synth_CS"/>
</dbReference>
<evidence type="ECO:0000256" key="7">
    <source>
        <dbReference type="ARBA" id="ARBA00022842"/>
    </source>
</evidence>
<feature type="domain" description="Mur ligase C-terminal" evidence="11">
    <location>
        <begin position="294"/>
        <end position="409"/>
    </location>
</feature>
<dbReference type="EMBL" id="JAUHTQ010000010">
    <property type="protein sequence ID" value="MDN4494534.1"/>
    <property type="molecule type" value="Genomic_DNA"/>
</dbReference>
<evidence type="ECO:0000259" key="12">
    <source>
        <dbReference type="Pfam" id="PF08245"/>
    </source>
</evidence>
<dbReference type="Proteomes" id="UP001172743">
    <property type="component" value="Unassembled WGS sequence"/>
</dbReference>